<organism evidence="1 2">
    <name type="scientific">Eretmocerus hayati</name>
    <dbReference type="NCBI Taxonomy" id="131215"/>
    <lineage>
        <taxon>Eukaryota</taxon>
        <taxon>Metazoa</taxon>
        <taxon>Ecdysozoa</taxon>
        <taxon>Arthropoda</taxon>
        <taxon>Hexapoda</taxon>
        <taxon>Insecta</taxon>
        <taxon>Pterygota</taxon>
        <taxon>Neoptera</taxon>
        <taxon>Endopterygota</taxon>
        <taxon>Hymenoptera</taxon>
        <taxon>Apocrita</taxon>
        <taxon>Proctotrupomorpha</taxon>
        <taxon>Chalcidoidea</taxon>
        <taxon>Aphelinidae</taxon>
        <taxon>Aphelininae</taxon>
        <taxon>Eretmocerus</taxon>
    </lineage>
</organism>
<gene>
    <name evidence="1" type="ORF">QAD02_010627</name>
</gene>
<keyword evidence="2" id="KW-1185">Reference proteome</keyword>
<dbReference type="Proteomes" id="UP001239111">
    <property type="component" value="Chromosome 2"/>
</dbReference>
<protein>
    <submittedName>
        <fullName evidence="1">Uncharacterized protein</fullName>
    </submittedName>
</protein>
<proteinExistence type="predicted"/>
<accession>A0ACC2NUL1</accession>
<reference evidence="1" key="1">
    <citation type="submission" date="2023-04" db="EMBL/GenBank/DDBJ databases">
        <title>A chromosome-level genome assembly of the parasitoid wasp Eretmocerus hayati.</title>
        <authorList>
            <person name="Zhong Y."/>
            <person name="Liu S."/>
            <person name="Liu Y."/>
        </authorList>
    </citation>
    <scope>NUCLEOTIDE SEQUENCE</scope>
    <source>
        <strain evidence="1">ZJU_SS_LIU_2023</strain>
    </source>
</reference>
<evidence type="ECO:0000313" key="1">
    <source>
        <dbReference type="EMBL" id="KAJ8674841.1"/>
    </source>
</evidence>
<comment type="caution">
    <text evidence="1">The sequence shown here is derived from an EMBL/GenBank/DDBJ whole genome shotgun (WGS) entry which is preliminary data.</text>
</comment>
<dbReference type="EMBL" id="CM056742">
    <property type="protein sequence ID" value="KAJ8674841.1"/>
    <property type="molecule type" value="Genomic_DNA"/>
</dbReference>
<sequence length="454" mass="53506">MTSTMMLRSLRLTESLKIRFQKQLFELRRTFLSEAYQCQEAWDKRLESSLLKKVKPIDFFAELDQKFSTQKNVSAVDIDIFANAIQDKSHIEELTDLLYKLRMTRETTFTLNSTHHAVVRYCLKVGATKELFNILDDRLNFGIFCEYYDYNLLMDHFIKKEDHASAAKVATLMMLQEEFEHPLSNALAIYSCLKYLENPDSWQAVDPEVERMNNEPKEEVKVRVKYIINPWFDDHFDLWKPSDLVGKTLFWIGQTMDNTIGRSCHLRGLVLYRKYDNAIALLKKWKTDGLTKVVYKSILDAIKSDVPELFGTEVDELQKELVQLLDDLSKQDLHDGDMLKDVEGLINKAIQTHSQNDISKQLQLYKDWEEKRINVLKEHLAYLDRQARLAKVEEMKKDLVDRERLLTFFENEEQIELEIEKKLEKEKRLRGDVEASTIDNEDYIPPEIVRKRSN</sequence>
<evidence type="ECO:0000313" key="2">
    <source>
        <dbReference type="Proteomes" id="UP001239111"/>
    </source>
</evidence>
<name>A0ACC2NUL1_9HYME</name>